<accession>A0ABT4TI81</accession>
<evidence type="ECO:0000313" key="3">
    <source>
        <dbReference type="Proteomes" id="UP001165685"/>
    </source>
</evidence>
<dbReference type="Proteomes" id="UP001165685">
    <property type="component" value="Unassembled WGS sequence"/>
</dbReference>
<evidence type="ECO:0000256" key="1">
    <source>
        <dbReference type="SAM" id="Phobius"/>
    </source>
</evidence>
<feature type="transmembrane region" description="Helical" evidence="1">
    <location>
        <begin position="140"/>
        <end position="161"/>
    </location>
</feature>
<dbReference type="RefSeq" id="WP_270676462.1">
    <property type="nucleotide sequence ID" value="NZ_JAQFWP010000007.1"/>
</dbReference>
<organism evidence="2 3">
    <name type="scientific">Nocardiopsis suaedae</name>
    <dbReference type="NCBI Taxonomy" id="3018444"/>
    <lineage>
        <taxon>Bacteria</taxon>
        <taxon>Bacillati</taxon>
        <taxon>Actinomycetota</taxon>
        <taxon>Actinomycetes</taxon>
        <taxon>Streptosporangiales</taxon>
        <taxon>Nocardiopsidaceae</taxon>
        <taxon>Nocardiopsis</taxon>
    </lineage>
</organism>
<dbReference type="EMBL" id="JAQFWP010000007">
    <property type="protein sequence ID" value="MDA2803974.1"/>
    <property type="molecule type" value="Genomic_DNA"/>
</dbReference>
<feature type="transmembrane region" description="Helical" evidence="1">
    <location>
        <begin position="44"/>
        <end position="68"/>
    </location>
</feature>
<evidence type="ECO:0000313" key="2">
    <source>
        <dbReference type="EMBL" id="MDA2803974.1"/>
    </source>
</evidence>
<keyword evidence="1" id="KW-1133">Transmembrane helix</keyword>
<evidence type="ECO:0008006" key="4">
    <source>
        <dbReference type="Google" id="ProtNLM"/>
    </source>
</evidence>
<sequence>MAGEAAPGAVAAEYGERYPDASVIPMREYVQQTMSYATDALRGAAVLSAVFGPGVALLNTSLFLRLVLSRDRGKTGLLSAVGFSSGEIVGQVRLKVLVAAAAGTAMGVVFAGTAGESLVGLLVASAGLGIGELAFIPDPLIAYGVYPLALMGAGLLGALLLTAPLRRADKSAWLGR</sequence>
<keyword evidence="1" id="KW-0812">Transmembrane</keyword>
<comment type="caution">
    <text evidence="2">The sequence shown here is derived from an EMBL/GenBank/DDBJ whole genome shotgun (WGS) entry which is preliminary data.</text>
</comment>
<keyword evidence="3" id="KW-1185">Reference proteome</keyword>
<gene>
    <name evidence="2" type="ORF">O4U47_05580</name>
</gene>
<protein>
    <recommendedName>
        <fullName evidence="4">FtsX-like permease family protein</fullName>
    </recommendedName>
</protein>
<keyword evidence="1" id="KW-0472">Membrane</keyword>
<feature type="transmembrane region" description="Helical" evidence="1">
    <location>
        <begin position="96"/>
        <end position="128"/>
    </location>
</feature>
<name>A0ABT4TI81_9ACTN</name>
<proteinExistence type="predicted"/>
<reference evidence="2" key="1">
    <citation type="submission" date="2023-01" db="EMBL/GenBank/DDBJ databases">
        <title>Draft genome sequence of Nocardiopsis sp. LSu2-4 isolated from halophytes.</title>
        <authorList>
            <person name="Duangmal K."/>
            <person name="Chantavorakit T."/>
        </authorList>
    </citation>
    <scope>NUCLEOTIDE SEQUENCE</scope>
    <source>
        <strain evidence="2">LSu2-4</strain>
    </source>
</reference>